<proteinExistence type="predicted"/>
<evidence type="ECO:0000256" key="5">
    <source>
        <dbReference type="ARBA" id="ARBA00023136"/>
    </source>
</evidence>
<sequence length="520" mass="58469">MAEETKVATGYDTKVEGEIKTDAWTTDGEIVEIIAQDPVTAESEYTEMEYRRLRWKIDLWLLPLMWFCYGTQQADKTSVSVQAVFGISQDTHLVGQQFSWLTTIFYLSYLVSEAPANYLMQKFNMGRFLGICMLFWGVVVLCIGFAKNWATLMALRALQGMFECTISPAFLMITGSWYTSREHTLRSIIWGTSNAGMSVITGLINYAVGQHAERHPGGLAPWKGISFFLGGLTIFLAVLAFCILGTPRDVRWLSDREKRMAVARTMANQTGSDRYKRSEWKWNQVITAFKDPQTYFFFFTTVANSIPNGGVTTFGNLVYESFGFTSLETLLKGTVPQNAVSIIWFLFVGIVTLKKPNLRFTFMVVSLLPAFTGMLALALLPKSGLLWARWGLYLMTVTGNLPGLMIWTMLPSNVAGRTKKSVTATVLFIAYCTGNACGAQVFQAKDAPRYIPGLIACAILFGVEAAMMVLWRAYYLIQNKRRAKKIAELGMSEEESRRQGLLNAEDDMTDFENIHFVYKV</sequence>
<keyword evidence="4 6" id="KW-1133">Transmembrane helix</keyword>
<evidence type="ECO:0000256" key="3">
    <source>
        <dbReference type="ARBA" id="ARBA00022692"/>
    </source>
</evidence>
<feature type="transmembrane region" description="Helical" evidence="6">
    <location>
        <begin position="128"/>
        <end position="146"/>
    </location>
</feature>
<keyword evidence="5 6" id="KW-0472">Membrane</keyword>
<keyword evidence="8" id="KW-1185">Reference proteome</keyword>
<accession>A0A0C3GTZ4</accession>
<feature type="transmembrane region" description="Helical" evidence="6">
    <location>
        <begin position="188"/>
        <end position="207"/>
    </location>
</feature>
<dbReference type="HOGENOM" id="CLU_001265_0_5_1"/>
<feature type="transmembrane region" description="Helical" evidence="6">
    <location>
        <begin position="158"/>
        <end position="179"/>
    </location>
</feature>
<reference evidence="7 8" key="1">
    <citation type="submission" date="2014-04" db="EMBL/GenBank/DDBJ databases">
        <authorList>
            <consortium name="DOE Joint Genome Institute"/>
            <person name="Kuo A."/>
            <person name="Martino E."/>
            <person name="Perotto S."/>
            <person name="Kohler A."/>
            <person name="Nagy L.G."/>
            <person name="Floudas D."/>
            <person name="Copeland A."/>
            <person name="Barry K.W."/>
            <person name="Cichocki N."/>
            <person name="Veneault-Fourrey C."/>
            <person name="LaButti K."/>
            <person name="Lindquist E.A."/>
            <person name="Lipzen A."/>
            <person name="Lundell T."/>
            <person name="Morin E."/>
            <person name="Murat C."/>
            <person name="Sun H."/>
            <person name="Tunlid A."/>
            <person name="Henrissat B."/>
            <person name="Grigoriev I.V."/>
            <person name="Hibbett D.S."/>
            <person name="Martin F."/>
            <person name="Nordberg H.P."/>
            <person name="Cantor M.N."/>
            <person name="Hua S.X."/>
        </authorList>
    </citation>
    <scope>NUCLEOTIDE SEQUENCE [LARGE SCALE GENOMIC DNA]</scope>
    <source>
        <strain evidence="7 8">Zn</strain>
    </source>
</reference>
<evidence type="ECO:0000256" key="4">
    <source>
        <dbReference type="ARBA" id="ARBA00022989"/>
    </source>
</evidence>
<evidence type="ECO:0000256" key="1">
    <source>
        <dbReference type="ARBA" id="ARBA00004141"/>
    </source>
</evidence>
<feature type="transmembrane region" description="Helical" evidence="6">
    <location>
        <begin position="360"/>
        <end position="380"/>
    </location>
</feature>
<protein>
    <recommendedName>
        <fullName evidence="9">Major facilitator superfamily (MFS) profile domain-containing protein</fullName>
    </recommendedName>
</protein>
<name>A0A0C3GTZ4_OIDMZ</name>
<evidence type="ECO:0000313" key="8">
    <source>
        <dbReference type="Proteomes" id="UP000054321"/>
    </source>
</evidence>
<gene>
    <name evidence="7" type="ORF">OIDMADRAFT_135607</name>
</gene>
<dbReference type="InParanoid" id="A0A0C3GTZ4"/>
<dbReference type="AlphaFoldDB" id="A0A0C3GTZ4"/>
<dbReference type="GO" id="GO:0022857">
    <property type="term" value="F:transmembrane transporter activity"/>
    <property type="evidence" value="ECO:0007669"/>
    <property type="project" value="InterPro"/>
</dbReference>
<reference evidence="8" key="2">
    <citation type="submission" date="2015-01" db="EMBL/GenBank/DDBJ databases">
        <title>Evolutionary Origins and Diversification of the Mycorrhizal Mutualists.</title>
        <authorList>
            <consortium name="DOE Joint Genome Institute"/>
            <consortium name="Mycorrhizal Genomics Consortium"/>
            <person name="Kohler A."/>
            <person name="Kuo A."/>
            <person name="Nagy L.G."/>
            <person name="Floudas D."/>
            <person name="Copeland A."/>
            <person name="Barry K.W."/>
            <person name="Cichocki N."/>
            <person name="Veneault-Fourrey C."/>
            <person name="LaButti K."/>
            <person name="Lindquist E.A."/>
            <person name="Lipzen A."/>
            <person name="Lundell T."/>
            <person name="Morin E."/>
            <person name="Murat C."/>
            <person name="Riley R."/>
            <person name="Ohm R."/>
            <person name="Sun H."/>
            <person name="Tunlid A."/>
            <person name="Henrissat B."/>
            <person name="Grigoriev I.V."/>
            <person name="Hibbett D.S."/>
            <person name="Martin F."/>
        </authorList>
    </citation>
    <scope>NUCLEOTIDE SEQUENCE [LARGE SCALE GENOMIC DNA]</scope>
    <source>
        <strain evidence="8">Zn</strain>
    </source>
</reference>
<feature type="transmembrane region" description="Helical" evidence="6">
    <location>
        <begin position="422"/>
        <end position="444"/>
    </location>
</feature>
<dbReference type="GO" id="GO:0016020">
    <property type="term" value="C:membrane"/>
    <property type="evidence" value="ECO:0007669"/>
    <property type="project" value="UniProtKB-SubCell"/>
</dbReference>
<feature type="transmembrane region" description="Helical" evidence="6">
    <location>
        <begin position="295"/>
        <end position="315"/>
    </location>
</feature>
<keyword evidence="3 6" id="KW-0812">Transmembrane</keyword>
<evidence type="ECO:0000313" key="7">
    <source>
        <dbReference type="EMBL" id="KIM94764.1"/>
    </source>
</evidence>
<dbReference type="Pfam" id="PF07690">
    <property type="entry name" value="MFS_1"/>
    <property type="match status" value="1"/>
</dbReference>
<dbReference type="Proteomes" id="UP000054321">
    <property type="component" value="Unassembled WGS sequence"/>
</dbReference>
<dbReference type="EMBL" id="KN832889">
    <property type="protein sequence ID" value="KIM94764.1"/>
    <property type="molecule type" value="Genomic_DNA"/>
</dbReference>
<dbReference type="InterPro" id="IPR011701">
    <property type="entry name" value="MFS"/>
</dbReference>
<feature type="transmembrane region" description="Helical" evidence="6">
    <location>
        <begin position="392"/>
        <end position="410"/>
    </location>
</feature>
<dbReference type="InterPro" id="IPR036259">
    <property type="entry name" value="MFS_trans_sf"/>
</dbReference>
<dbReference type="PANTHER" id="PTHR43791">
    <property type="entry name" value="PERMEASE-RELATED"/>
    <property type="match status" value="1"/>
</dbReference>
<dbReference type="OrthoDB" id="6730379at2759"/>
<evidence type="ECO:0000256" key="6">
    <source>
        <dbReference type="SAM" id="Phobius"/>
    </source>
</evidence>
<dbReference type="PANTHER" id="PTHR43791:SF7">
    <property type="entry name" value="MAJOR FACILITATOR SUPERFAMILY (MFS) PROFILE DOMAIN-CONTAINING PROTEIN"/>
    <property type="match status" value="1"/>
</dbReference>
<evidence type="ECO:0008006" key="9">
    <source>
        <dbReference type="Google" id="ProtNLM"/>
    </source>
</evidence>
<keyword evidence="2" id="KW-0813">Transport</keyword>
<comment type="subcellular location">
    <subcellularLocation>
        <location evidence="1">Membrane</location>
        <topology evidence="1">Multi-pass membrane protein</topology>
    </subcellularLocation>
</comment>
<organism evidence="7 8">
    <name type="scientific">Oidiodendron maius (strain Zn)</name>
    <dbReference type="NCBI Taxonomy" id="913774"/>
    <lineage>
        <taxon>Eukaryota</taxon>
        <taxon>Fungi</taxon>
        <taxon>Dikarya</taxon>
        <taxon>Ascomycota</taxon>
        <taxon>Pezizomycotina</taxon>
        <taxon>Leotiomycetes</taxon>
        <taxon>Leotiomycetes incertae sedis</taxon>
        <taxon>Myxotrichaceae</taxon>
        <taxon>Oidiodendron</taxon>
    </lineage>
</organism>
<feature type="transmembrane region" description="Helical" evidence="6">
    <location>
        <begin position="227"/>
        <end position="246"/>
    </location>
</feature>
<dbReference type="Gene3D" id="1.20.1250.20">
    <property type="entry name" value="MFS general substrate transporter like domains"/>
    <property type="match status" value="1"/>
</dbReference>
<feature type="transmembrane region" description="Helical" evidence="6">
    <location>
        <begin position="335"/>
        <end position="353"/>
    </location>
</feature>
<feature type="transmembrane region" description="Helical" evidence="6">
    <location>
        <begin position="450"/>
        <end position="475"/>
    </location>
</feature>
<dbReference type="SUPFAM" id="SSF103473">
    <property type="entry name" value="MFS general substrate transporter"/>
    <property type="match status" value="1"/>
</dbReference>
<evidence type="ECO:0000256" key="2">
    <source>
        <dbReference type="ARBA" id="ARBA00022448"/>
    </source>
</evidence>